<keyword evidence="26" id="KW-1185">Reference proteome</keyword>
<dbReference type="InterPro" id="IPR018044">
    <property type="entry name" value="Peptidase_S11"/>
</dbReference>
<comment type="catalytic activity">
    <reaction evidence="18">
        <text>Preferential cleavage: (Ac)2-L-Lys-D-Ala-|-D-Ala. Also transpeptidation of peptidyl-alanyl moieties that are N-acyl substituents of D-alanine.</text>
        <dbReference type="EC" id="3.4.16.4"/>
    </reaction>
</comment>
<feature type="transmembrane region" description="Helical" evidence="22">
    <location>
        <begin position="207"/>
        <end position="226"/>
    </location>
</feature>
<dbReference type="InterPro" id="IPR012338">
    <property type="entry name" value="Beta-lactam/transpept-like"/>
</dbReference>
<protein>
    <recommendedName>
        <fullName evidence="6">serine-type D-Ala-D-Ala carboxypeptidase</fullName>
        <ecNumber evidence="6">3.4.16.4</ecNumber>
    </recommendedName>
</protein>
<comment type="caution">
    <text evidence="25">The sequence shown here is derived from an EMBL/GenBank/DDBJ whole genome shotgun (WGS) entry which is preliminary data.</text>
</comment>
<dbReference type="Gene3D" id="3.40.710.10">
    <property type="entry name" value="DD-peptidase/beta-lactamase superfamily"/>
    <property type="match status" value="1"/>
</dbReference>
<dbReference type="GO" id="GO:0008360">
    <property type="term" value="P:regulation of cell shape"/>
    <property type="evidence" value="ECO:0007669"/>
    <property type="project" value="UniProtKB-KW"/>
</dbReference>
<dbReference type="UniPathway" id="UPA00219"/>
<dbReference type="InterPro" id="IPR015956">
    <property type="entry name" value="Peniciliin-bd_prot_C_sf"/>
</dbReference>
<evidence type="ECO:0000313" key="24">
    <source>
        <dbReference type="EMBL" id="MCB8560986.1"/>
    </source>
</evidence>
<evidence type="ECO:0000256" key="6">
    <source>
        <dbReference type="ARBA" id="ARBA00012448"/>
    </source>
</evidence>
<proteinExistence type="inferred from homology"/>
<keyword evidence="14" id="KW-0573">Peptidoglycan synthesis</keyword>
<comment type="pathway">
    <text evidence="3">Cell wall biogenesis; peptidoglycan biosynthesis.</text>
</comment>
<keyword evidence="12" id="KW-0378">Hydrolase</keyword>
<dbReference type="Proteomes" id="UP001197827">
    <property type="component" value="Unassembled WGS sequence"/>
</dbReference>
<dbReference type="SUPFAM" id="SSF103481">
    <property type="entry name" value="Multidrug resistance efflux transporter EmrE"/>
    <property type="match status" value="2"/>
</dbReference>
<keyword evidence="7" id="KW-1003">Cell membrane</keyword>
<dbReference type="InterPro" id="IPR037185">
    <property type="entry name" value="EmrE-like"/>
</dbReference>
<keyword evidence="11" id="KW-0732">Signal</keyword>
<keyword evidence="8" id="KW-0121">Carboxypeptidase</keyword>
<feature type="active site" evidence="19">
    <location>
        <position position="413"/>
    </location>
</feature>
<feature type="transmembrane region" description="Helical" evidence="22">
    <location>
        <begin position="678"/>
        <end position="696"/>
    </location>
</feature>
<evidence type="ECO:0000256" key="8">
    <source>
        <dbReference type="ARBA" id="ARBA00022645"/>
    </source>
</evidence>
<dbReference type="InterPro" id="IPR051258">
    <property type="entry name" value="Diverse_Substrate_Transporter"/>
</dbReference>
<dbReference type="Pfam" id="PF07943">
    <property type="entry name" value="PBP5_C"/>
    <property type="match status" value="1"/>
</dbReference>
<dbReference type="SUPFAM" id="SSF69189">
    <property type="entry name" value="Penicillin-binding protein associated domain"/>
    <property type="match status" value="1"/>
</dbReference>
<dbReference type="PANTHER" id="PTHR42920">
    <property type="entry name" value="OS03G0707200 PROTEIN-RELATED"/>
    <property type="match status" value="1"/>
</dbReference>
<reference evidence="24" key="2">
    <citation type="submission" date="2021-10" db="EMBL/GenBank/DDBJ databases">
        <title>Collection of gut derived symbiotic bacterial strains cultured from healthy donors.</title>
        <authorList>
            <person name="Lin H."/>
            <person name="Littmann E."/>
            <person name="Kohout C."/>
            <person name="Pamer E.G."/>
        </authorList>
    </citation>
    <scope>NUCLEOTIDE SEQUENCE</scope>
    <source>
        <strain evidence="24">DFI.5.2</strain>
    </source>
</reference>
<dbReference type="Proteomes" id="UP000240974">
    <property type="component" value="Unassembled WGS sequence"/>
</dbReference>
<evidence type="ECO:0000256" key="21">
    <source>
        <dbReference type="RuleBase" id="RU004016"/>
    </source>
</evidence>
<evidence type="ECO:0000313" key="26">
    <source>
        <dbReference type="Proteomes" id="UP000240974"/>
    </source>
</evidence>
<comment type="similarity">
    <text evidence="4 21">Belongs to the peptidase S11 family.</text>
</comment>
<feature type="transmembrane region" description="Helical" evidence="22">
    <location>
        <begin position="95"/>
        <end position="113"/>
    </location>
</feature>
<evidence type="ECO:0000256" key="7">
    <source>
        <dbReference type="ARBA" id="ARBA00022475"/>
    </source>
</evidence>
<evidence type="ECO:0000256" key="2">
    <source>
        <dbReference type="ARBA" id="ARBA00004651"/>
    </source>
</evidence>
<dbReference type="GO" id="GO:0005886">
    <property type="term" value="C:plasma membrane"/>
    <property type="evidence" value="ECO:0007669"/>
    <property type="project" value="UniProtKB-SubCell"/>
</dbReference>
<comment type="similarity">
    <text evidence="5">Belongs to the EamA transporter family.</text>
</comment>
<dbReference type="PANTHER" id="PTHR42920:SF5">
    <property type="entry name" value="EAMA DOMAIN-CONTAINING PROTEIN"/>
    <property type="match status" value="1"/>
</dbReference>
<feature type="transmembrane region" description="Helical" evidence="22">
    <location>
        <begin position="238"/>
        <end position="258"/>
    </location>
</feature>
<dbReference type="Pfam" id="PF00768">
    <property type="entry name" value="Peptidase_S11"/>
    <property type="match status" value="1"/>
</dbReference>
<sequence length="716" mass="80428">MKKEILGKCMLLMSALIWGSSFIVMKNAVDFISPFTLLCIRFVLSTIFISILFFNKIKKIKKQDLLGGFLAGLALFSAFSIQTFGLQLTTPGKNAFLTAVYCTIVPLLSWLYFKKKPDKAQIFAAILCFIGVGFVSLDSSLKVNLGDLYTLIGGFLYAVHIIVCEKAMKKTSPIIITALQFAFASIFSFIAASLFEDISVVFHIDSSIYLQILYLAFFATTLCYLFQNVGQKFVNENIAALLLSLESVFGVFFSILFGQEIMTLQIGLGFMIIFISVLISETKLSFLHRGRKTMIKKLFTITLSLMMIFTSFVPVFAEGEEVNIVGQYGIVIDKDTGQVLYNKNAHDKMYPASITKILTCIVAIEMLDDLDKTATITQSDIDTVWETGATSADFTVGEVVTYRDMLMGAMLPSGADACRALANNTCGSQEKFVEKMNQLVKKLGLKDSHFVNTTGIHDDDHYTTAYDMAKITQYALKNKKFVEVFDRYQYTSSDGQHQWVKKVIYKSKRDHIDTSMIEGCKSGYTSKAQSTLSSLLNINDHHYVCVVGFSKNSDGYNHCTVNDTLALGNYVKDHYSVANIIKKDTKMNSVKIKNGQTNKVDVITEKDIEAVLPNNYNPSDIKYKYHLKDLTAPVKKDQKAGTMDVYYRDTKLETISLNTTQAVDESGSVVFMRKMKNVVLPCVMAVVIILVVLLLVRKIMIKQRRKKRCQQRNRKK</sequence>
<keyword evidence="17" id="KW-0961">Cell wall biogenesis/degradation</keyword>
<comment type="subcellular location">
    <subcellularLocation>
        <location evidence="2">Cell membrane</location>
        <topology evidence="2">Multi-pass membrane protein</topology>
    </subcellularLocation>
</comment>
<keyword evidence="9" id="KW-0645">Protease</keyword>
<evidence type="ECO:0000256" key="12">
    <source>
        <dbReference type="ARBA" id="ARBA00022801"/>
    </source>
</evidence>
<evidence type="ECO:0000256" key="11">
    <source>
        <dbReference type="ARBA" id="ARBA00022729"/>
    </source>
</evidence>
<evidence type="ECO:0000256" key="1">
    <source>
        <dbReference type="ARBA" id="ARBA00003217"/>
    </source>
</evidence>
<feature type="transmembrane region" description="Helical" evidence="22">
    <location>
        <begin position="66"/>
        <end position="89"/>
    </location>
</feature>
<dbReference type="GO" id="GO:0009002">
    <property type="term" value="F:serine-type D-Ala-D-Ala carboxypeptidase activity"/>
    <property type="evidence" value="ECO:0007669"/>
    <property type="project" value="UniProtKB-EC"/>
</dbReference>
<evidence type="ECO:0000256" key="3">
    <source>
        <dbReference type="ARBA" id="ARBA00004752"/>
    </source>
</evidence>
<dbReference type="EC" id="3.4.16.4" evidence="6"/>
<keyword evidence="16 22" id="KW-0472">Membrane</keyword>
<dbReference type="GO" id="GO:0006508">
    <property type="term" value="P:proteolysis"/>
    <property type="evidence" value="ECO:0007669"/>
    <property type="project" value="UniProtKB-KW"/>
</dbReference>
<dbReference type="GO" id="GO:0009252">
    <property type="term" value="P:peptidoglycan biosynthetic process"/>
    <property type="evidence" value="ECO:0007669"/>
    <property type="project" value="UniProtKB-UniPathway"/>
</dbReference>
<organism evidence="25 26">
    <name type="scientific">Faecalibacillus intestinalis</name>
    <dbReference type="NCBI Taxonomy" id="1982626"/>
    <lineage>
        <taxon>Bacteria</taxon>
        <taxon>Bacillati</taxon>
        <taxon>Bacillota</taxon>
        <taxon>Erysipelotrichia</taxon>
        <taxon>Erysipelotrichales</taxon>
        <taxon>Coprobacillaceae</taxon>
        <taxon>Faecalibacillus</taxon>
    </lineage>
</organism>
<evidence type="ECO:0000259" key="23">
    <source>
        <dbReference type="SMART" id="SM00936"/>
    </source>
</evidence>
<feature type="active site" description="Proton acceptor" evidence="19">
    <location>
        <position position="356"/>
    </location>
</feature>
<comment type="function">
    <text evidence="1">Removes C-terminal D-alanyl residues from sugar-peptide cell wall precursors.</text>
</comment>
<dbReference type="InterPro" id="IPR037167">
    <property type="entry name" value="Peptidase_S11_C_sf"/>
</dbReference>
<evidence type="ECO:0000256" key="20">
    <source>
        <dbReference type="PIRSR" id="PIRSR618044-2"/>
    </source>
</evidence>
<evidence type="ECO:0000256" key="16">
    <source>
        <dbReference type="ARBA" id="ARBA00023136"/>
    </source>
</evidence>
<evidence type="ECO:0000313" key="25">
    <source>
        <dbReference type="EMBL" id="PST42384.1"/>
    </source>
</evidence>
<evidence type="ECO:0000256" key="17">
    <source>
        <dbReference type="ARBA" id="ARBA00023316"/>
    </source>
</evidence>
<evidence type="ECO:0000256" key="10">
    <source>
        <dbReference type="ARBA" id="ARBA00022692"/>
    </source>
</evidence>
<dbReference type="InterPro" id="IPR012907">
    <property type="entry name" value="Peptidase_S11_C"/>
</dbReference>
<dbReference type="InterPro" id="IPR001967">
    <property type="entry name" value="Peptidase_S11_N"/>
</dbReference>
<accession>A0A2T3G4C3</accession>
<evidence type="ECO:0000256" key="15">
    <source>
        <dbReference type="ARBA" id="ARBA00022989"/>
    </source>
</evidence>
<feature type="transmembrane region" description="Helical" evidence="22">
    <location>
        <begin position="31"/>
        <end position="54"/>
    </location>
</feature>
<feature type="transmembrane region" description="Helical" evidence="22">
    <location>
        <begin position="120"/>
        <end position="137"/>
    </location>
</feature>
<feature type="transmembrane region" description="Helical" evidence="22">
    <location>
        <begin position="298"/>
        <end position="317"/>
    </location>
</feature>
<dbReference type="Pfam" id="PF00892">
    <property type="entry name" value="EamA"/>
    <property type="match status" value="2"/>
</dbReference>
<evidence type="ECO:0000256" key="14">
    <source>
        <dbReference type="ARBA" id="ARBA00022984"/>
    </source>
</evidence>
<name>A0A2T3G4C3_9FIRM</name>
<keyword evidence="13" id="KW-0133">Cell shape</keyword>
<dbReference type="EMBL" id="JAJDKQ010000003">
    <property type="protein sequence ID" value="MCB8560986.1"/>
    <property type="molecule type" value="Genomic_DNA"/>
</dbReference>
<keyword evidence="15 22" id="KW-1133">Transmembrane helix</keyword>
<dbReference type="Gene3D" id="2.60.410.10">
    <property type="entry name" value="D-Ala-D-Ala carboxypeptidase, C-terminal domain"/>
    <property type="match status" value="1"/>
</dbReference>
<evidence type="ECO:0000256" key="4">
    <source>
        <dbReference type="ARBA" id="ARBA00007164"/>
    </source>
</evidence>
<reference evidence="25 26" key="1">
    <citation type="journal article" date="2019" name="Int. J. Syst. Evol. Microbiol.">
        <title>Faecalibacillus intestinalis gen. nov., sp. nov. and Faecalibacillus faecis sp. nov., isolated from human faeces.</title>
        <authorList>
            <person name="Seo B."/>
            <person name="Jeon K."/>
            <person name="Baek I."/>
            <person name="Lee Y.M."/>
            <person name="Baek K."/>
            <person name="Ko G."/>
        </authorList>
    </citation>
    <scope>NUCLEOTIDE SEQUENCE [LARGE SCALE GENOMIC DNA]</scope>
    <source>
        <strain evidence="25 26">SNUG30099</strain>
    </source>
</reference>
<evidence type="ECO:0000256" key="18">
    <source>
        <dbReference type="ARBA" id="ARBA00034000"/>
    </source>
</evidence>
<feature type="transmembrane region" description="Helical" evidence="22">
    <location>
        <begin position="5"/>
        <end position="25"/>
    </location>
</feature>
<dbReference type="EMBL" id="PYLQ01000005">
    <property type="protein sequence ID" value="PST42384.1"/>
    <property type="molecule type" value="Genomic_DNA"/>
</dbReference>
<dbReference type="SMART" id="SM00936">
    <property type="entry name" value="PBP5_C"/>
    <property type="match status" value="1"/>
</dbReference>
<feature type="domain" description="Peptidase S11 D-Ala-D-Ala carboxypeptidase A C-terminal" evidence="23">
    <location>
        <begin position="575"/>
        <end position="665"/>
    </location>
</feature>
<dbReference type="SUPFAM" id="SSF56601">
    <property type="entry name" value="beta-lactamase/transpeptidase-like"/>
    <property type="match status" value="1"/>
</dbReference>
<dbReference type="RefSeq" id="WP_107029557.1">
    <property type="nucleotide sequence ID" value="NZ_JAJDKQ010000003.1"/>
</dbReference>
<evidence type="ECO:0000256" key="9">
    <source>
        <dbReference type="ARBA" id="ARBA00022670"/>
    </source>
</evidence>
<evidence type="ECO:0000256" key="22">
    <source>
        <dbReference type="SAM" id="Phobius"/>
    </source>
</evidence>
<dbReference type="GO" id="GO:0071555">
    <property type="term" value="P:cell wall organization"/>
    <property type="evidence" value="ECO:0007669"/>
    <property type="project" value="UniProtKB-KW"/>
</dbReference>
<evidence type="ECO:0000256" key="5">
    <source>
        <dbReference type="ARBA" id="ARBA00007362"/>
    </source>
</evidence>
<evidence type="ECO:0000256" key="13">
    <source>
        <dbReference type="ARBA" id="ARBA00022960"/>
    </source>
</evidence>
<keyword evidence="10 22" id="KW-0812">Transmembrane</keyword>
<feature type="transmembrane region" description="Helical" evidence="22">
    <location>
        <begin position="175"/>
        <end position="195"/>
    </location>
</feature>
<dbReference type="PRINTS" id="PR00725">
    <property type="entry name" value="DADACBPTASE1"/>
</dbReference>
<evidence type="ECO:0000256" key="19">
    <source>
        <dbReference type="PIRSR" id="PIRSR618044-1"/>
    </source>
</evidence>
<feature type="active site" description="Acyl-ester intermediate" evidence="19">
    <location>
        <position position="353"/>
    </location>
</feature>
<dbReference type="AlphaFoldDB" id="A0A2T3G4C3"/>
<feature type="transmembrane region" description="Helical" evidence="22">
    <location>
        <begin position="143"/>
        <end position="163"/>
    </location>
</feature>
<dbReference type="InterPro" id="IPR000620">
    <property type="entry name" value="EamA_dom"/>
</dbReference>
<gene>
    <name evidence="25" type="ORF">C7U54_05380</name>
    <name evidence="24" type="ORF">LJD74_03040</name>
</gene>
<feature type="transmembrane region" description="Helical" evidence="22">
    <location>
        <begin position="264"/>
        <end position="286"/>
    </location>
</feature>
<feature type="binding site" evidence="20">
    <location>
        <position position="521"/>
    </location>
    <ligand>
        <name>substrate</name>
    </ligand>
</feature>